<comment type="caution">
    <text evidence="10">The sequence shown here is derived from an EMBL/GenBank/DDBJ whole genome shotgun (WGS) entry which is preliminary data.</text>
</comment>
<keyword evidence="11" id="KW-1185">Reference proteome</keyword>
<dbReference type="EMBL" id="BMPP01000003">
    <property type="protein sequence ID" value="GGK18912.1"/>
    <property type="molecule type" value="Genomic_DNA"/>
</dbReference>
<dbReference type="Pfam" id="PF00072">
    <property type="entry name" value="Response_reg"/>
    <property type="match status" value="1"/>
</dbReference>
<keyword evidence="1 6" id="KW-0597">Phosphoprotein</keyword>
<evidence type="ECO:0000256" key="7">
    <source>
        <dbReference type="PROSITE-ProRule" id="PRU01091"/>
    </source>
</evidence>
<dbReference type="RefSeq" id="WP_189005178.1">
    <property type="nucleotide sequence ID" value="NZ_BMPP01000003.1"/>
</dbReference>
<organism evidence="10 11">
    <name type="scientific">Deinococcus malanensis</name>
    <dbReference type="NCBI Taxonomy" id="1706855"/>
    <lineage>
        <taxon>Bacteria</taxon>
        <taxon>Thermotogati</taxon>
        <taxon>Deinococcota</taxon>
        <taxon>Deinococci</taxon>
        <taxon>Deinococcales</taxon>
        <taxon>Deinococcaceae</taxon>
        <taxon>Deinococcus</taxon>
    </lineage>
</organism>
<dbReference type="InterPro" id="IPR001867">
    <property type="entry name" value="OmpR/PhoB-type_DNA-bd"/>
</dbReference>
<evidence type="ECO:0000256" key="1">
    <source>
        <dbReference type="ARBA" id="ARBA00022553"/>
    </source>
</evidence>
<keyword evidence="2" id="KW-0902">Two-component regulatory system</keyword>
<evidence type="ECO:0000313" key="11">
    <source>
        <dbReference type="Proteomes" id="UP000647587"/>
    </source>
</evidence>
<dbReference type="PROSITE" id="PS51755">
    <property type="entry name" value="OMPR_PHOB"/>
    <property type="match status" value="1"/>
</dbReference>
<protein>
    <submittedName>
        <fullName evidence="10">DNA-binding response regulator</fullName>
    </submittedName>
</protein>
<proteinExistence type="predicted"/>
<evidence type="ECO:0000259" key="8">
    <source>
        <dbReference type="PROSITE" id="PS50110"/>
    </source>
</evidence>
<dbReference type="SUPFAM" id="SSF52172">
    <property type="entry name" value="CheY-like"/>
    <property type="match status" value="1"/>
</dbReference>
<dbReference type="PROSITE" id="PS50110">
    <property type="entry name" value="RESPONSE_REGULATORY"/>
    <property type="match status" value="1"/>
</dbReference>
<evidence type="ECO:0000256" key="5">
    <source>
        <dbReference type="ARBA" id="ARBA00023163"/>
    </source>
</evidence>
<dbReference type="PANTHER" id="PTHR48111:SF22">
    <property type="entry name" value="REGULATOR OF RPOS"/>
    <property type="match status" value="1"/>
</dbReference>
<dbReference type="Gene3D" id="3.40.50.2300">
    <property type="match status" value="1"/>
</dbReference>
<feature type="domain" description="OmpR/PhoB-type" evidence="9">
    <location>
        <begin position="134"/>
        <end position="231"/>
    </location>
</feature>
<keyword evidence="4 7" id="KW-0238">DNA-binding</keyword>
<keyword evidence="3" id="KW-0805">Transcription regulation</keyword>
<feature type="modified residue" description="4-aspartylphosphate" evidence="6">
    <location>
        <position position="64"/>
    </location>
</feature>
<dbReference type="SMART" id="SM00862">
    <property type="entry name" value="Trans_reg_C"/>
    <property type="match status" value="1"/>
</dbReference>
<dbReference type="InterPro" id="IPR036388">
    <property type="entry name" value="WH-like_DNA-bd_sf"/>
</dbReference>
<feature type="DNA-binding region" description="OmpR/PhoB-type" evidence="7">
    <location>
        <begin position="134"/>
        <end position="231"/>
    </location>
</feature>
<keyword evidence="5" id="KW-0804">Transcription</keyword>
<reference evidence="11" key="1">
    <citation type="journal article" date="2019" name="Int. J. Syst. Evol. Microbiol.">
        <title>The Global Catalogue of Microorganisms (GCM) 10K type strain sequencing project: providing services to taxonomists for standard genome sequencing and annotation.</title>
        <authorList>
            <consortium name="The Broad Institute Genomics Platform"/>
            <consortium name="The Broad Institute Genome Sequencing Center for Infectious Disease"/>
            <person name="Wu L."/>
            <person name="Ma J."/>
        </authorList>
    </citation>
    <scope>NUCLEOTIDE SEQUENCE [LARGE SCALE GENOMIC DNA]</scope>
    <source>
        <strain evidence="11">JCM 30331</strain>
    </source>
</reference>
<gene>
    <name evidence="10" type="ORF">GCM10008955_10390</name>
</gene>
<sequence>MPTHGAAPAGSRLPKILVIEDSPGSTRVVTQVLEEAGFQALTFPDGAAGHSGARDHHPGMIIVDLGIPDDEGEQLIRGLRGTSRVPLLVLTASDEVDRKVSVFAAGADDHLTKPFHAEELVARVHALLRPRQVAQVTSVGPLSVSPAERRCYYEGHEVGLSEKEFDLVNLLATHPGRVYTRAEISQRLLDGTSAGSNLVDVHISNLRGKLRKRGGFGLIRTVRGIGYCLKVP</sequence>
<dbReference type="Proteomes" id="UP000647587">
    <property type="component" value="Unassembled WGS sequence"/>
</dbReference>
<evidence type="ECO:0000256" key="2">
    <source>
        <dbReference type="ARBA" id="ARBA00023012"/>
    </source>
</evidence>
<dbReference type="SMART" id="SM00448">
    <property type="entry name" value="REC"/>
    <property type="match status" value="1"/>
</dbReference>
<evidence type="ECO:0000259" key="9">
    <source>
        <dbReference type="PROSITE" id="PS51755"/>
    </source>
</evidence>
<dbReference type="InterPro" id="IPR039420">
    <property type="entry name" value="WalR-like"/>
</dbReference>
<feature type="domain" description="Response regulatory" evidence="8">
    <location>
        <begin position="15"/>
        <end position="128"/>
    </location>
</feature>
<dbReference type="Pfam" id="PF00486">
    <property type="entry name" value="Trans_reg_C"/>
    <property type="match status" value="1"/>
</dbReference>
<dbReference type="Gene3D" id="1.10.10.10">
    <property type="entry name" value="Winged helix-like DNA-binding domain superfamily/Winged helix DNA-binding domain"/>
    <property type="match status" value="1"/>
</dbReference>
<evidence type="ECO:0000256" key="6">
    <source>
        <dbReference type="PROSITE-ProRule" id="PRU00169"/>
    </source>
</evidence>
<dbReference type="InterPro" id="IPR011006">
    <property type="entry name" value="CheY-like_superfamily"/>
</dbReference>
<dbReference type="InterPro" id="IPR001789">
    <property type="entry name" value="Sig_transdc_resp-reg_receiver"/>
</dbReference>
<name>A0ABQ2ENN8_9DEIO</name>
<evidence type="ECO:0000313" key="10">
    <source>
        <dbReference type="EMBL" id="GGK18912.1"/>
    </source>
</evidence>
<dbReference type="PANTHER" id="PTHR48111">
    <property type="entry name" value="REGULATOR OF RPOS"/>
    <property type="match status" value="1"/>
</dbReference>
<evidence type="ECO:0000256" key="3">
    <source>
        <dbReference type="ARBA" id="ARBA00023015"/>
    </source>
</evidence>
<dbReference type="CDD" id="cd00383">
    <property type="entry name" value="trans_reg_C"/>
    <property type="match status" value="1"/>
</dbReference>
<dbReference type="GO" id="GO:0003677">
    <property type="term" value="F:DNA binding"/>
    <property type="evidence" value="ECO:0007669"/>
    <property type="project" value="UniProtKB-KW"/>
</dbReference>
<evidence type="ECO:0000256" key="4">
    <source>
        <dbReference type="ARBA" id="ARBA00023125"/>
    </source>
</evidence>
<accession>A0ABQ2ENN8</accession>